<organism evidence="2 3">
    <name type="scientific">Streblomastix strix</name>
    <dbReference type="NCBI Taxonomy" id="222440"/>
    <lineage>
        <taxon>Eukaryota</taxon>
        <taxon>Metamonada</taxon>
        <taxon>Preaxostyla</taxon>
        <taxon>Oxymonadida</taxon>
        <taxon>Streblomastigidae</taxon>
        <taxon>Streblomastix</taxon>
    </lineage>
</organism>
<evidence type="ECO:0000313" key="3">
    <source>
        <dbReference type="Proteomes" id="UP000324800"/>
    </source>
</evidence>
<evidence type="ECO:0000313" key="2">
    <source>
        <dbReference type="EMBL" id="KAA6396658.1"/>
    </source>
</evidence>
<dbReference type="Gene3D" id="1.25.10.10">
    <property type="entry name" value="Leucine-rich Repeat Variant"/>
    <property type="match status" value="2"/>
</dbReference>
<dbReference type="SUPFAM" id="SSF48371">
    <property type="entry name" value="ARM repeat"/>
    <property type="match status" value="1"/>
</dbReference>
<dbReference type="AlphaFoldDB" id="A0A5J4WPA1"/>
<name>A0A5J4WPA1_9EUKA</name>
<proteinExistence type="predicted"/>
<sequence>MEEDSIRISKAASDETNSSIFCAQLALSFNVPDKNIYVDALKHILDIIVNNPKSIETINENDIVDLLNKLLNSCQEGEVYILSNSIMNVIGLQSGVVDAVVRARAATEPLIQIIYSPSEKQSKAGSKTLSDLIIENETIRNSLLTTGFVELVLHTLTSNNQIQSKSSSSSSDIIPIFIKIGLLDIVLKLVTTARGLQPLSLLIPILEELQLSGEDELINKSKIILNNLKVEGIKASSSTQIKEKINEILRLSLIGTQQQQQQQILKQQEDECNKLITRIKDQIDEEGKLDIIKSGIVEILIQTFQSRPFDLITKPYSSLFYVLTYPSSNEVNLQLYNIHPYPSLIRLLNHENTNVVNDAIISIFNILASGSYVTLSKSLHPHFDSISDCDGINQIYKIFKRKDIQKDIKDTIAELFGHLYRAREITNIKIRKDIIAHLKSLIMKKDKDEMTHSIHALKRLAPNVVNRTEIEKDGFVIPDK</sequence>
<reference evidence="2 3" key="1">
    <citation type="submission" date="2019-03" db="EMBL/GenBank/DDBJ databases">
        <title>Single cell metagenomics reveals metabolic interactions within the superorganism composed of flagellate Streblomastix strix and complex community of Bacteroidetes bacteria on its surface.</title>
        <authorList>
            <person name="Treitli S.C."/>
            <person name="Kolisko M."/>
            <person name="Husnik F."/>
            <person name="Keeling P."/>
            <person name="Hampl V."/>
        </authorList>
    </citation>
    <scope>NUCLEOTIDE SEQUENCE [LARGE SCALE GENOMIC DNA]</scope>
    <source>
        <strain evidence="2">ST1C</strain>
    </source>
</reference>
<dbReference type="InterPro" id="IPR016024">
    <property type="entry name" value="ARM-type_fold"/>
</dbReference>
<accession>A0A5J4WPA1</accession>
<dbReference type="EMBL" id="SNRW01001373">
    <property type="protein sequence ID" value="KAA6396658.1"/>
    <property type="molecule type" value="Genomic_DNA"/>
</dbReference>
<dbReference type="InterPro" id="IPR011989">
    <property type="entry name" value="ARM-like"/>
</dbReference>
<feature type="coiled-coil region" evidence="1">
    <location>
        <begin position="258"/>
        <end position="285"/>
    </location>
</feature>
<dbReference type="Proteomes" id="UP000324800">
    <property type="component" value="Unassembled WGS sequence"/>
</dbReference>
<keyword evidence="1" id="KW-0175">Coiled coil</keyword>
<comment type="caution">
    <text evidence="2">The sequence shown here is derived from an EMBL/GenBank/DDBJ whole genome shotgun (WGS) entry which is preliminary data.</text>
</comment>
<evidence type="ECO:0000256" key="1">
    <source>
        <dbReference type="SAM" id="Coils"/>
    </source>
</evidence>
<protein>
    <submittedName>
        <fullName evidence="2">Uncharacterized protein</fullName>
    </submittedName>
</protein>
<gene>
    <name evidence="2" type="ORF">EZS28_007814</name>
</gene>